<comment type="catalytic activity">
    <reaction evidence="6">
        <text>a quinone + NADH + 5 H(+)(in) = a quinol + NAD(+) + 4 H(+)(out)</text>
        <dbReference type="Rhea" id="RHEA:57888"/>
        <dbReference type="ChEBI" id="CHEBI:15378"/>
        <dbReference type="ChEBI" id="CHEBI:24646"/>
        <dbReference type="ChEBI" id="CHEBI:57540"/>
        <dbReference type="ChEBI" id="CHEBI:57945"/>
        <dbReference type="ChEBI" id="CHEBI:132124"/>
    </reaction>
</comment>
<keyword evidence="6" id="KW-1278">Translocase</keyword>
<dbReference type="GO" id="GO:0005886">
    <property type="term" value="C:plasma membrane"/>
    <property type="evidence" value="ECO:0007669"/>
    <property type="project" value="UniProtKB-SubCell"/>
</dbReference>
<keyword evidence="6" id="KW-1003">Cell membrane</keyword>
<feature type="transmembrane region" description="Helical" evidence="6">
    <location>
        <begin position="237"/>
        <end position="259"/>
    </location>
</feature>
<feature type="transmembrane region" description="Helical" evidence="6">
    <location>
        <begin position="37"/>
        <end position="56"/>
    </location>
</feature>
<dbReference type="Pfam" id="PF00361">
    <property type="entry name" value="Proton_antipo_M"/>
    <property type="match status" value="1"/>
</dbReference>
<feature type="transmembrane region" description="Helical" evidence="6">
    <location>
        <begin position="370"/>
        <end position="390"/>
    </location>
</feature>
<keyword evidence="6" id="KW-0830">Ubiquinone</keyword>
<dbReference type="AlphaFoldDB" id="A0AAD3RVH4"/>
<dbReference type="GO" id="GO:0050136">
    <property type="term" value="F:NADH dehydrogenase (quinone) (non-electrogenic) activity"/>
    <property type="evidence" value="ECO:0007669"/>
    <property type="project" value="UniProtKB-UniRule"/>
</dbReference>
<feature type="transmembrane region" description="Helical" evidence="6">
    <location>
        <begin position="325"/>
        <end position="343"/>
    </location>
</feature>
<feature type="transmembrane region" description="Helical" evidence="6">
    <location>
        <begin position="6"/>
        <end position="30"/>
    </location>
</feature>
<sequence length="494" mass="52174">MTSLDFSTILPEVVLAVYALAALMAGAYLGKDRLARTLLWLTVAAFLIVAAMVGLGNRTDGTAFHGMFIDDGFSRFAKVVTLVAAACVLAMSADYMQRRNMLRFEFPIIVALAVLGMMFMVSAGDLLTLYMGLELQSLALYVVAAMRRDSVRSSEAGLKYFVLGSLSSGLLLYGTSLIYGFVGTTGFQGIIATISAGHLSLGVLFGLVFMLVGLAFKVSAVPFHMWTPDVYEGSPTPVTAFFATAPKVAAMALIARLVFDAFGHVISDWSQIIAALAVMSMFLGSIAGIGQTNIKRLMAYSSITHMGFALVGLASGTVIGVQSMLLYMTIYSVMNIGTFAFILSMERDGVPVTDLAALNRFAWTDPVKGLAMLVLMFSLAGVPPTLGFFAKLGVLTAAVDAGMGWLAIAGVIASVIGAFYYLRIVYYMYFGAESEGITSRMGAVQYLALMVPALVMLVGAVSMFGVDAAAGRAAETLVGPVAAAEQPAESAQGE</sequence>
<evidence type="ECO:0000256" key="4">
    <source>
        <dbReference type="ARBA" id="ARBA00022989"/>
    </source>
</evidence>
<dbReference type="GO" id="GO:0008137">
    <property type="term" value="F:NADH dehydrogenase (ubiquinone) activity"/>
    <property type="evidence" value="ECO:0007669"/>
    <property type="project" value="InterPro"/>
</dbReference>
<evidence type="ECO:0000256" key="7">
    <source>
        <dbReference type="RuleBase" id="RU000320"/>
    </source>
</evidence>
<comment type="subunit">
    <text evidence="6">NDH-1 is composed of 14 different subunits. Subunits NuoA, H, J, K, L, M, N constitute the membrane sector of the complex.</text>
</comment>
<dbReference type="HAMAP" id="MF_00445">
    <property type="entry name" value="NDH1_NuoN_1"/>
    <property type="match status" value="1"/>
</dbReference>
<evidence type="ECO:0000259" key="8">
    <source>
        <dbReference type="Pfam" id="PF00361"/>
    </source>
</evidence>
<feature type="transmembrane region" description="Helical" evidence="6">
    <location>
        <begin position="297"/>
        <end position="319"/>
    </location>
</feature>
<protein>
    <recommendedName>
        <fullName evidence="6">NADH-quinone oxidoreductase subunit N</fullName>
        <ecNumber evidence="6">7.1.1.-</ecNumber>
    </recommendedName>
    <alternativeName>
        <fullName evidence="6">NADH dehydrogenase I subunit N</fullName>
    </alternativeName>
    <alternativeName>
        <fullName evidence="6">NDH-1 subunit N</fullName>
    </alternativeName>
</protein>
<keyword evidence="6" id="KW-0520">NAD</keyword>
<dbReference type="GO" id="GO:0042773">
    <property type="term" value="P:ATP synthesis coupled electron transport"/>
    <property type="evidence" value="ECO:0007669"/>
    <property type="project" value="InterPro"/>
</dbReference>
<dbReference type="EC" id="7.1.1.-" evidence="6"/>
<gene>
    <name evidence="6 9" type="primary">nuoN</name>
    <name evidence="9" type="ORF">GCM10017635_32380</name>
</gene>
<organism evidence="9 10">
    <name type="scientific">Paracoccus kondratievae</name>
    <dbReference type="NCBI Taxonomy" id="135740"/>
    <lineage>
        <taxon>Bacteria</taxon>
        <taxon>Pseudomonadati</taxon>
        <taxon>Pseudomonadota</taxon>
        <taxon>Alphaproteobacteria</taxon>
        <taxon>Rhodobacterales</taxon>
        <taxon>Paracoccaceae</taxon>
        <taxon>Paracoccus</taxon>
    </lineage>
</organism>
<feature type="transmembrane region" description="Helical" evidence="6">
    <location>
        <begin position="187"/>
        <end position="216"/>
    </location>
</feature>
<keyword evidence="3 6" id="KW-0812">Transmembrane</keyword>
<dbReference type="EMBL" id="BSFH01000095">
    <property type="protein sequence ID" value="GLK65761.1"/>
    <property type="molecule type" value="Genomic_DNA"/>
</dbReference>
<evidence type="ECO:0000256" key="1">
    <source>
        <dbReference type="ARBA" id="ARBA00002378"/>
    </source>
</evidence>
<dbReference type="InterPro" id="IPR001750">
    <property type="entry name" value="ND/Mrp_TM"/>
</dbReference>
<dbReference type="Proteomes" id="UP001143349">
    <property type="component" value="Unassembled WGS sequence"/>
</dbReference>
<dbReference type="PANTHER" id="PTHR22773">
    <property type="entry name" value="NADH DEHYDROGENASE"/>
    <property type="match status" value="1"/>
</dbReference>
<evidence type="ECO:0000313" key="10">
    <source>
        <dbReference type="Proteomes" id="UP001143349"/>
    </source>
</evidence>
<dbReference type="NCBIfam" id="TIGR01770">
    <property type="entry name" value="NDH_I_N"/>
    <property type="match status" value="1"/>
</dbReference>
<keyword evidence="4 6" id="KW-1133">Transmembrane helix</keyword>
<dbReference type="GO" id="GO:0048038">
    <property type="term" value="F:quinone binding"/>
    <property type="evidence" value="ECO:0007669"/>
    <property type="project" value="UniProtKB-KW"/>
</dbReference>
<comment type="caution">
    <text evidence="9">The sequence shown here is derived from an EMBL/GenBank/DDBJ whole genome shotgun (WGS) entry which is preliminary data.</text>
</comment>
<feature type="domain" description="NADH:quinone oxidoreductase/Mrp antiporter transmembrane" evidence="8">
    <location>
        <begin position="123"/>
        <end position="417"/>
    </location>
</feature>
<feature type="transmembrane region" description="Helical" evidence="6">
    <location>
        <begin position="158"/>
        <end position="181"/>
    </location>
</feature>
<feature type="transmembrane region" description="Helical" evidence="6">
    <location>
        <begin position="443"/>
        <end position="466"/>
    </location>
</feature>
<evidence type="ECO:0000256" key="2">
    <source>
        <dbReference type="ARBA" id="ARBA00004127"/>
    </source>
</evidence>
<evidence type="ECO:0000256" key="5">
    <source>
        <dbReference type="ARBA" id="ARBA00023136"/>
    </source>
</evidence>
<keyword evidence="10" id="KW-1185">Reference proteome</keyword>
<keyword evidence="5 6" id="KW-0472">Membrane</keyword>
<accession>A0AAD3RVH4</accession>
<feature type="transmembrane region" description="Helical" evidence="6">
    <location>
        <begin position="102"/>
        <end position="121"/>
    </location>
</feature>
<reference evidence="9" key="1">
    <citation type="journal article" date="2014" name="Int. J. Syst. Evol. Microbiol.">
        <title>Complete genome sequence of Corynebacterium casei LMG S-19264T (=DSM 44701T), isolated from a smear-ripened cheese.</title>
        <authorList>
            <consortium name="US DOE Joint Genome Institute (JGI-PGF)"/>
            <person name="Walter F."/>
            <person name="Albersmeier A."/>
            <person name="Kalinowski J."/>
            <person name="Ruckert C."/>
        </authorList>
    </citation>
    <scope>NUCLEOTIDE SEQUENCE</scope>
    <source>
        <strain evidence="9">VKM B-2222</strain>
    </source>
</reference>
<feature type="transmembrane region" description="Helical" evidence="6">
    <location>
        <begin position="76"/>
        <end position="95"/>
    </location>
</feature>
<comment type="similarity">
    <text evidence="6">Belongs to the complex I subunit 2 family.</text>
</comment>
<dbReference type="GO" id="GO:0012505">
    <property type="term" value="C:endomembrane system"/>
    <property type="evidence" value="ECO:0007669"/>
    <property type="project" value="UniProtKB-SubCell"/>
</dbReference>
<dbReference type="PRINTS" id="PR01434">
    <property type="entry name" value="NADHDHGNASE5"/>
</dbReference>
<feature type="transmembrane region" description="Helical" evidence="6">
    <location>
        <begin position="127"/>
        <end position="146"/>
    </location>
</feature>
<feature type="transmembrane region" description="Helical" evidence="6">
    <location>
        <begin position="402"/>
        <end position="422"/>
    </location>
</feature>
<evidence type="ECO:0000256" key="3">
    <source>
        <dbReference type="ARBA" id="ARBA00022692"/>
    </source>
</evidence>
<comment type="subcellular location">
    <subcellularLocation>
        <location evidence="6">Cell membrane</location>
        <topology evidence="6">Multi-pass membrane protein</topology>
    </subcellularLocation>
    <subcellularLocation>
        <location evidence="2">Endomembrane system</location>
        <topology evidence="2">Multi-pass membrane protein</topology>
    </subcellularLocation>
    <subcellularLocation>
        <location evidence="7">Membrane</location>
        <topology evidence="7">Multi-pass membrane protein</topology>
    </subcellularLocation>
</comment>
<feature type="transmembrane region" description="Helical" evidence="6">
    <location>
        <begin position="271"/>
        <end position="290"/>
    </location>
</feature>
<evidence type="ECO:0000256" key="6">
    <source>
        <dbReference type="HAMAP-Rule" id="MF_00445"/>
    </source>
</evidence>
<evidence type="ECO:0000313" key="9">
    <source>
        <dbReference type="EMBL" id="GLK65761.1"/>
    </source>
</evidence>
<name>A0AAD3RVH4_9RHOB</name>
<dbReference type="NCBIfam" id="NF004440">
    <property type="entry name" value="PRK05777.1-3"/>
    <property type="match status" value="1"/>
</dbReference>
<keyword evidence="6" id="KW-0813">Transport</keyword>
<comment type="function">
    <text evidence="1 6">NDH-1 shuttles electrons from NADH, via FMN and iron-sulfur (Fe-S) centers, to quinones in the respiratory chain. The immediate electron acceptor for the enzyme in this species is believed to be ubiquinone. Couples the redox reaction to proton translocation (for every two electrons transferred, four hydrogen ions are translocated across the cytoplasmic membrane), and thus conserves the redox energy in a proton gradient.</text>
</comment>
<dbReference type="RefSeq" id="WP_010392897.1">
    <property type="nucleotide sequence ID" value="NZ_BSFH01000095.1"/>
</dbReference>
<proteinExistence type="inferred from homology"/>
<dbReference type="InterPro" id="IPR010096">
    <property type="entry name" value="NADH-Q_OxRdtase_suN/2"/>
</dbReference>
<reference evidence="9" key="2">
    <citation type="submission" date="2023-01" db="EMBL/GenBank/DDBJ databases">
        <authorList>
            <person name="Sun Q."/>
            <person name="Evtushenko L."/>
        </authorList>
    </citation>
    <scope>NUCLEOTIDE SEQUENCE</scope>
    <source>
        <strain evidence="9">VKM B-2222</strain>
    </source>
</reference>
<keyword evidence="6" id="KW-0874">Quinone</keyword>